<name>A0A075TVB7_9LACO</name>
<evidence type="ECO:0000256" key="4">
    <source>
        <dbReference type="ARBA" id="ARBA00022679"/>
    </source>
</evidence>
<keyword evidence="4 8" id="KW-0808">Transferase</keyword>
<evidence type="ECO:0000256" key="6">
    <source>
        <dbReference type="ARBA" id="ARBA00023136"/>
    </source>
</evidence>
<dbReference type="GO" id="GO:0047355">
    <property type="term" value="F:CDP-glycerol glycerophosphotransferase activity"/>
    <property type="evidence" value="ECO:0007669"/>
    <property type="project" value="InterPro"/>
</dbReference>
<dbReference type="GO" id="GO:0005886">
    <property type="term" value="C:plasma membrane"/>
    <property type="evidence" value="ECO:0007669"/>
    <property type="project" value="UniProtKB-SubCell"/>
</dbReference>
<accession>A0A075TVB7</accession>
<dbReference type="Gene3D" id="3.40.50.12580">
    <property type="match status" value="1"/>
</dbReference>
<dbReference type="InterPro" id="IPR001173">
    <property type="entry name" value="Glyco_trans_2-like"/>
</dbReference>
<evidence type="ECO:0000259" key="7">
    <source>
        <dbReference type="Pfam" id="PF00535"/>
    </source>
</evidence>
<reference evidence="9" key="2">
    <citation type="submission" date="2014-08" db="EMBL/GenBank/DDBJ databases">
        <title>Complete genome of Weissella ceti strain WS74 isolated from diseased rainbow trout in Brazil.</title>
        <authorList>
            <person name="Figueiredo H.C.P."/>
            <person name="Leal C.A.G."/>
            <person name="Pereira F.L."/>
            <person name="Soares S.C."/>
            <person name="Dorella F.A."/>
            <person name="Carvalho A.F."/>
            <person name="Azevedo V.A.C."/>
        </authorList>
    </citation>
    <scope>NUCLEOTIDE SEQUENCE [LARGE SCALE GENOMIC DNA]</scope>
    <source>
        <strain evidence="9">WS74</strain>
    </source>
</reference>
<feature type="domain" description="Glycosyltransferase 2-like" evidence="7">
    <location>
        <begin position="23"/>
        <end position="153"/>
    </location>
</feature>
<dbReference type="AlphaFoldDB" id="A0A075TVB7"/>
<keyword evidence="6" id="KW-0472">Membrane</keyword>
<dbReference type="PANTHER" id="PTHR37316">
    <property type="entry name" value="TEICHOIC ACID GLYCEROL-PHOSPHATE PRIMASE"/>
    <property type="match status" value="1"/>
</dbReference>
<gene>
    <name evidence="8" type="ORF">WS74_0556</name>
</gene>
<sequence>MNVKKKISAHMPTKKTQNTKLVSVIVPAYNSGEYLEKNIKLALKQTLANIEIIIVNDGSTDNTAKIAKKLALFNSRVRLVDKVNGGVSSARNAGVAAAKGEYIFFLDPDDYMDNDTLEVLYNSLETSGSDVAITGYDLIYDEKPKQPGVWIQKLFSQSKQKFRVEEFPAVLQASTPWGKLIRHSYYREADLGFMEGIVYEDQPFTATLYSRAKNGIDIIGAHKMHWVQLDSSISHQTTVDDLKSRVEAARLALEILGQFAPKAVEPRLVQNLNNDLRYIMRRYNKVDDEYNALIFSELPKFYHLLDDKTQLDAIVDVAYRLLDNDEYEVFDQLLFATNISNHKLKLVNDHGTPVVDWSTLAYIDNFSSEGHVLHEIFQPRIDIDKWEMTSEGPKISLNAFITKIDAHEFDYKVRLKLVKFDEKTGEEFETVAELDPIGQYDAPYTIREHKEWWADYSPNFYEFQLPAVFDTFNECIKLKVEISAGNLFFEKDVSGRRNNATGRWANLTLSETSQLRIKHSTESGKQFYYLKYVPIATYSVDKVEGQQLTMTVHSGAQLISASVHSKVRFNRKNVRVKLIPVSESDENNVYRVVVNMKKLRQNKLITDYLTPLRHDFRLSFKNQNGNRILGFIKDDNPIVLADINTVITNVAQGSARFVGTRVIEVKSAHMVPGFLKMRVFVRNHGPQSFGTTLSVKSGDLTRTMPVTLVPNEVNEIELPLNHDVFGEMMALPLLRFSISFKNTLGRDENVIYDEAFIRTLPDNVYDNGYQISRLEYNYSAKKLYFQLFNKLHDDNKGGYGWGRMMTKYQNSTAPVDPKKILFRTYYGESVTDNAVALTHEILLDPALSDIEIYWAVQNPSVVVPEGTHQVIINSDEWFDLLATAGTVVENVHQVDYMVKKPGQRIVQAFHGYPYKQMGRDFFLTHGFDMSRVKSFQRREAEWDYILSPAPYATPLYQRNFNFKGEMLEVGHPRNDILVDPERAAERELINKRVRERLNIPADKKIVLYAPTFRDYASDNEFKSNRVDFVSYDDLAKKLGDEYVLLIRGHAMNRRAGNTVSTASGIDATTYPEILDLIIASDMAVLDYSSLRFDYAQTGKPMIFFVPDLDLYEETRGGLMPYLPTAPGWIVNSESELIQAITHSDDYMNLYGDAWRTFRRDYTSLDDGHAGKRMIDKLFK</sequence>
<dbReference type="PANTHER" id="PTHR37316:SF3">
    <property type="entry name" value="TEICHOIC ACID GLYCEROL-PHOSPHATE TRANSFERASE"/>
    <property type="match status" value="1"/>
</dbReference>
<comment type="similarity">
    <text evidence="2">Belongs to the CDP-glycerol glycerophosphotransferase family.</text>
</comment>
<organism evidence="8 9">
    <name type="scientific">Weissella ceti</name>
    <dbReference type="NCBI Taxonomy" id="759620"/>
    <lineage>
        <taxon>Bacteria</taxon>
        <taxon>Bacillati</taxon>
        <taxon>Bacillota</taxon>
        <taxon>Bacilli</taxon>
        <taxon>Lactobacillales</taxon>
        <taxon>Lactobacillaceae</taxon>
        <taxon>Weissella</taxon>
    </lineage>
</organism>
<dbReference type="InterPro" id="IPR051612">
    <property type="entry name" value="Teichoic_Acid_Biosynth"/>
</dbReference>
<dbReference type="EMBL" id="CP009223">
    <property type="protein sequence ID" value="AIM62808.1"/>
    <property type="molecule type" value="Genomic_DNA"/>
</dbReference>
<dbReference type="OrthoDB" id="2151310at2"/>
<keyword evidence="5" id="KW-0777">Teichoic acid biosynthesis</keyword>
<proteinExistence type="inferred from homology"/>
<protein>
    <submittedName>
        <fullName evidence="8">CDP-glycerol:poly(Glycerophosphate) glycerophosphotransferase</fullName>
    </submittedName>
</protein>
<dbReference type="CDD" id="cd00761">
    <property type="entry name" value="Glyco_tranf_GTA_type"/>
    <property type="match status" value="1"/>
</dbReference>
<dbReference type="Pfam" id="PF04464">
    <property type="entry name" value="Glyphos_transf"/>
    <property type="match status" value="1"/>
</dbReference>
<dbReference type="KEGG" id="wce:WS08_0555"/>
<dbReference type="PATRIC" id="fig|759620.7.peg.537"/>
<dbReference type="KEGG" id="wci:WS105_0553"/>
<evidence type="ECO:0000256" key="3">
    <source>
        <dbReference type="ARBA" id="ARBA00022475"/>
    </source>
</evidence>
<evidence type="ECO:0000256" key="2">
    <source>
        <dbReference type="ARBA" id="ARBA00010488"/>
    </source>
</evidence>
<dbReference type="KEGG" id="wct:WS74_0556"/>
<dbReference type="InterPro" id="IPR029044">
    <property type="entry name" value="Nucleotide-diphossugar_trans"/>
</dbReference>
<keyword evidence="3" id="KW-1003">Cell membrane</keyword>
<dbReference type="RefSeq" id="WP_009765347.1">
    <property type="nucleotide sequence ID" value="NZ_CP009223.1"/>
</dbReference>
<dbReference type="SUPFAM" id="SSF53448">
    <property type="entry name" value="Nucleotide-diphospho-sugar transferases"/>
    <property type="match status" value="1"/>
</dbReference>
<dbReference type="STRING" id="759620.WS105_0553"/>
<dbReference type="SUPFAM" id="SSF53756">
    <property type="entry name" value="UDP-Glycosyltransferase/glycogen phosphorylase"/>
    <property type="match status" value="1"/>
</dbReference>
<keyword evidence="9" id="KW-1185">Reference proteome</keyword>
<evidence type="ECO:0000313" key="8">
    <source>
        <dbReference type="EMBL" id="AIM62808.1"/>
    </source>
</evidence>
<evidence type="ECO:0000256" key="5">
    <source>
        <dbReference type="ARBA" id="ARBA00022944"/>
    </source>
</evidence>
<dbReference type="Gene3D" id="3.40.50.11820">
    <property type="match status" value="1"/>
</dbReference>
<dbReference type="InterPro" id="IPR007554">
    <property type="entry name" value="Glycerophosphate_synth"/>
</dbReference>
<evidence type="ECO:0000313" key="9">
    <source>
        <dbReference type="Proteomes" id="UP000029079"/>
    </source>
</evidence>
<evidence type="ECO:0000256" key="1">
    <source>
        <dbReference type="ARBA" id="ARBA00004202"/>
    </source>
</evidence>
<dbReference type="InterPro" id="IPR043149">
    <property type="entry name" value="TagF_N"/>
</dbReference>
<dbReference type="InterPro" id="IPR043148">
    <property type="entry name" value="TagF_C"/>
</dbReference>
<comment type="subcellular location">
    <subcellularLocation>
        <location evidence="1">Cell membrane</location>
        <topology evidence="1">Peripheral membrane protein</topology>
    </subcellularLocation>
</comment>
<reference evidence="8 9" key="1">
    <citation type="journal article" date="2014" name="Genome Announc.">
        <title>Complete Genome Sequences of Fish Pathogenic Weissella ceti Strains WS74 and WS105.</title>
        <authorList>
            <person name="Figueiredo H.C."/>
            <person name="Leal C.A."/>
            <person name="Dorella F.A."/>
            <person name="Carvalho A.F."/>
            <person name="Soares S.C."/>
            <person name="Pereira F.L."/>
            <person name="Azevedo V.A."/>
        </authorList>
    </citation>
    <scope>NUCLEOTIDE SEQUENCE [LARGE SCALE GENOMIC DNA]</scope>
    <source>
        <strain evidence="8 9">WS74</strain>
    </source>
</reference>
<dbReference type="GO" id="GO:0019350">
    <property type="term" value="P:teichoic acid biosynthetic process"/>
    <property type="evidence" value="ECO:0007669"/>
    <property type="project" value="UniProtKB-KW"/>
</dbReference>
<dbReference type="Pfam" id="PF00535">
    <property type="entry name" value="Glycos_transf_2"/>
    <property type="match status" value="1"/>
</dbReference>
<dbReference type="Proteomes" id="UP000029079">
    <property type="component" value="Chromosome"/>
</dbReference>
<dbReference type="Gene3D" id="3.90.550.10">
    <property type="entry name" value="Spore Coat Polysaccharide Biosynthesis Protein SpsA, Chain A"/>
    <property type="match status" value="1"/>
</dbReference>